<feature type="transmembrane region" description="Helical" evidence="6">
    <location>
        <begin position="352"/>
        <end position="376"/>
    </location>
</feature>
<feature type="transmembrane region" description="Helical" evidence="6">
    <location>
        <begin position="187"/>
        <end position="212"/>
    </location>
</feature>
<evidence type="ECO:0000256" key="6">
    <source>
        <dbReference type="SAM" id="Phobius"/>
    </source>
</evidence>
<dbReference type="InterPro" id="IPR036259">
    <property type="entry name" value="MFS_trans_sf"/>
</dbReference>
<feature type="compositionally biased region" description="Low complexity" evidence="5">
    <location>
        <begin position="305"/>
        <end position="326"/>
    </location>
</feature>
<dbReference type="GO" id="GO:0016020">
    <property type="term" value="C:membrane"/>
    <property type="evidence" value="ECO:0007669"/>
    <property type="project" value="UniProtKB-SubCell"/>
</dbReference>
<feature type="transmembrane region" description="Helical" evidence="6">
    <location>
        <begin position="451"/>
        <end position="470"/>
    </location>
</feature>
<feature type="transmembrane region" description="Helical" evidence="6">
    <location>
        <begin position="278"/>
        <end position="301"/>
    </location>
</feature>
<evidence type="ECO:0000256" key="1">
    <source>
        <dbReference type="ARBA" id="ARBA00004141"/>
    </source>
</evidence>
<dbReference type="PANTHER" id="PTHR23507:SF1">
    <property type="entry name" value="FI18259P1-RELATED"/>
    <property type="match status" value="1"/>
</dbReference>
<feature type="region of interest" description="Disordered" evidence="5">
    <location>
        <begin position="305"/>
        <end position="329"/>
    </location>
</feature>
<dbReference type="GO" id="GO:0022857">
    <property type="term" value="F:transmembrane transporter activity"/>
    <property type="evidence" value="ECO:0007669"/>
    <property type="project" value="InterPro"/>
</dbReference>
<reference evidence="7" key="1">
    <citation type="submission" date="2022-11" db="EMBL/GenBank/DDBJ databases">
        <title>Genome Resource of Sclerotinia nivalis Strain SnTB1, a Plant Pathogen Isolated from American Ginseng.</title>
        <authorList>
            <person name="Fan S."/>
        </authorList>
    </citation>
    <scope>NUCLEOTIDE SEQUENCE</scope>
    <source>
        <strain evidence="7">SnTB1</strain>
    </source>
</reference>
<proteinExistence type="predicted"/>
<comment type="subcellular location">
    <subcellularLocation>
        <location evidence="1">Membrane</location>
        <topology evidence="1">Multi-pass membrane protein</topology>
    </subcellularLocation>
</comment>
<dbReference type="Pfam" id="PF07690">
    <property type="entry name" value="MFS_1"/>
    <property type="match status" value="1"/>
</dbReference>
<evidence type="ECO:0008006" key="9">
    <source>
        <dbReference type="Google" id="ProtNLM"/>
    </source>
</evidence>
<keyword evidence="2 6" id="KW-0812">Transmembrane</keyword>
<organism evidence="7 8">
    <name type="scientific">Sclerotinia nivalis</name>
    <dbReference type="NCBI Taxonomy" id="352851"/>
    <lineage>
        <taxon>Eukaryota</taxon>
        <taxon>Fungi</taxon>
        <taxon>Dikarya</taxon>
        <taxon>Ascomycota</taxon>
        <taxon>Pezizomycotina</taxon>
        <taxon>Leotiomycetes</taxon>
        <taxon>Helotiales</taxon>
        <taxon>Sclerotiniaceae</taxon>
        <taxon>Sclerotinia</taxon>
    </lineage>
</organism>
<keyword evidence="3 6" id="KW-1133">Transmembrane helix</keyword>
<feature type="transmembrane region" description="Helical" evidence="6">
    <location>
        <begin position="388"/>
        <end position="406"/>
    </location>
</feature>
<feature type="region of interest" description="Disordered" evidence="5">
    <location>
        <begin position="1"/>
        <end position="22"/>
    </location>
</feature>
<protein>
    <recommendedName>
        <fullName evidence="9">Major facilitator superfamily (MFS) profile domain-containing protein</fullName>
    </recommendedName>
</protein>
<name>A0A9X0ACM8_9HELO</name>
<feature type="transmembrane region" description="Helical" evidence="6">
    <location>
        <begin position="253"/>
        <end position="272"/>
    </location>
</feature>
<evidence type="ECO:0000313" key="8">
    <source>
        <dbReference type="Proteomes" id="UP001152300"/>
    </source>
</evidence>
<dbReference type="OrthoDB" id="194139at2759"/>
<gene>
    <name evidence="7" type="ORF">OCU04_010725</name>
</gene>
<keyword evidence="8" id="KW-1185">Reference proteome</keyword>
<keyword evidence="4 6" id="KW-0472">Membrane</keyword>
<dbReference type="AlphaFoldDB" id="A0A9X0ACM8"/>
<evidence type="ECO:0000313" key="7">
    <source>
        <dbReference type="EMBL" id="KAJ8060396.1"/>
    </source>
</evidence>
<dbReference type="Gene3D" id="1.20.1250.20">
    <property type="entry name" value="MFS general substrate transporter like domains"/>
    <property type="match status" value="1"/>
</dbReference>
<accession>A0A9X0ACM8</accession>
<dbReference type="SUPFAM" id="SSF103473">
    <property type="entry name" value="MFS general substrate transporter"/>
    <property type="match status" value="1"/>
</dbReference>
<feature type="compositionally biased region" description="Low complexity" evidence="5">
    <location>
        <begin position="70"/>
        <end position="82"/>
    </location>
</feature>
<comment type="caution">
    <text evidence="7">The sequence shown here is derived from an EMBL/GenBank/DDBJ whole genome shotgun (WGS) entry which is preliminary data.</text>
</comment>
<feature type="transmembrane region" description="Helical" evidence="6">
    <location>
        <begin position="427"/>
        <end position="445"/>
    </location>
</feature>
<evidence type="ECO:0000256" key="3">
    <source>
        <dbReference type="ARBA" id="ARBA00022989"/>
    </source>
</evidence>
<feature type="compositionally biased region" description="Polar residues" evidence="5">
    <location>
        <begin position="43"/>
        <end position="55"/>
    </location>
</feature>
<evidence type="ECO:0000256" key="2">
    <source>
        <dbReference type="ARBA" id="ARBA00022692"/>
    </source>
</evidence>
<dbReference type="Proteomes" id="UP001152300">
    <property type="component" value="Unassembled WGS sequence"/>
</dbReference>
<feature type="transmembrane region" description="Helical" evidence="6">
    <location>
        <begin position="218"/>
        <end position="241"/>
    </location>
</feature>
<dbReference type="EMBL" id="JAPEIS010000013">
    <property type="protein sequence ID" value="KAJ8060396.1"/>
    <property type="molecule type" value="Genomic_DNA"/>
</dbReference>
<dbReference type="InterPro" id="IPR011701">
    <property type="entry name" value="MFS"/>
</dbReference>
<feature type="transmembrane region" description="Helical" evidence="6">
    <location>
        <begin position="90"/>
        <end position="116"/>
    </location>
</feature>
<evidence type="ECO:0000256" key="5">
    <source>
        <dbReference type="SAM" id="MobiDB-lite"/>
    </source>
</evidence>
<feature type="region of interest" description="Disordered" evidence="5">
    <location>
        <begin position="43"/>
        <end position="82"/>
    </location>
</feature>
<sequence>MWRKLRTLSITSHSTSPQPPATLIHTESYNRLIVIMSLSTPAKPNSISNTSNDETSPLFPTHHPDDPTCSLPSSPSSPSSSTPSPPLTTLILYLMTLHFLIAFCELVLVAPLISLFESSLCQSYYNFPETASGVLQHDIRLELCRIPEVQGPLATIRGWKSFGDTVPVLLVAIPIGNLGDQYGRRKIMALSLIGVGLSLVEIFVVCAFPKIFDLRWVWLSSFFLLCGGGLYSSAALMWAMASSLIPEDKRSYAFYYIFSAFYIAELVGSYLASITIDISPWIACSMAMVSVILGLLLLWIVPFSQSSPQSKSPSPSTSSSSSSTMPYPQPADLTPKPTILTTINYALTQPNVLLCIPVFLVGTLRYTTLNILIQYSSLRFNTKISQGAMFYTETAIINIFLFLLLIPRITAFIQSKYHIKSEKIDRALMRISVCFLLLGSLAIGLAPTSGWIPVGVSIFAAGCAYFCSFIPRTPFSPHLSPFTRSLPNLKLTTPSVSSRVSTLSLISHFIPASSLATLYASIAVLENLGHAINDPSMQYIFAATLRLPSFWHALPFFVAAVCNSLFFDVEARCEEDKVNTGALRCANQQCTIDMLFPCRSIHDLHKD</sequence>
<dbReference type="PANTHER" id="PTHR23507">
    <property type="entry name" value="ZGC:174356"/>
    <property type="match status" value="1"/>
</dbReference>
<evidence type="ECO:0000256" key="4">
    <source>
        <dbReference type="ARBA" id="ARBA00023136"/>
    </source>
</evidence>